<dbReference type="EMBL" id="QBLH01002272">
    <property type="protein sequence ID" value="TGZ48999.1"/>
    <property type="molecule type" value="Genomic_DNA"/>
</dbReference>
<keyword evidence="3" id="KW-1185">Reference proteome</keyword>
<dbReference type="Proteomes" id="UP000310200">
    <property type="component" value="Unassembled WGS sequence"/>
</dbReference>
<feature type="region of interest" description="Disordered" evidence="1">
    <location>
        <begin position="96"/>
        <end position="205"/>
    </location>
</feature>
<organism evidence="2 3">
    <name type="scientific">Temnothorax longispinosus</name>
    <dbReference type="NCBI Taxonomy" id="300112"/>
    <lineage>
        <taxon>Eukaryota</taxon>
        <taxon>Metazoa</taxon>
        <taxon>Ecdysozoa</taxon>
        <taxon>Arthropoda</taxon>
        <taxon>Hexapoda</taxon>
        <taxon>Insecta</taxon>
        <taxon>Pterygota</taxon>
        <taxon>Neoptera</taxon>
        <taxon>Endopterygota</taxon>
        <taxon>Hymenoptera</taxon>
        <taxon>Apocrita</taxon>
        <taxon>Aculeata</taxon>
        <taxon>Formicoidea</taxon>
        <taxon>Formicidae</taxon>
        <taxon>Myrmicinae</taxon>
        <taxon>Temnothorax</taxon>
    </lineage>
</organism>
<comment type="caution">
    <text evidence="2">The sequence shown here is derived from an EMBL/GenBank/DDBJ whole genome shotgun (WGS) entry which is preliminary data.</text>
</comment>
<feature type="compositionally biased region" description="Basic residues" evidence="1">
    <location>
        <begin position="109"/>
        <end position="120"/>
    </location>
</feature>
<sequence>MEFPMKAPRRFAELAGASTRGRRCRSSAATTTSPGGRHAGSSPTAVAHPHRGRICRTDPEDDVTMCARASLGNGRAARLGTIPLCGALGSLRFSRRRSFPRHDTGTTGRRGRRPSARARARCLGVDVNARPRPPYPQRRGEELARRRSRSATPNDHRSTTRRSISRTCANCPGPPSVPHSTILSPQAPTPQPADGHRRTLPDRPR</sequence>
<accession>A0A4S2KLX3</accession>
<evidence type="ECO:0000256" key="1">
    <source>
        <dbReference type="SAM" id="MobiDB-lite"/>
    </source>
</evidence>
<protein>
    <submittedName>
        <fullName evidence="2">Uncharacterized protein</fullName>
    </submittedName>
</protein>
<proteinExistence type="predicted"/>
<evidence type="ECO:0000313" key="3">
    <source>
        <dbReference type="Proteomes" id="UP000310200"/>
    </source>
</evidence>
<evidence type="ECO:0000313" key="2">
    <source>
        <dbReference type="EMBL" id="TGZ48999.1"/>
    </source>
</evidence>
<feature type="region of interest" description="Disordered" evidence="1">
    <location>
        <begin position="16"/>
        <end position="50"/>
    </location>
</feature>
<gene>
    <name evidence="2" type="ORF">DBV15_06660</name>
</gene>
<feature type="compositionally biased region" description="Basic and acidic residues" evidence="1">
    <location>
        <begin position="194"/>
        <end position="205"/>
    </location>
</feature>
<dbReference type="AlphaFoldDB" id="A0A4S2KLX3"/>
<name>A0A4S2KLX3_9HYME</name>
<reference evidence="2 3" key="1">
    <citation type="journal article" date="2019" name="Philos. Trans. R. Soc. Lond., B, Biol. Sci.">
        <title>Ant behaviour and brain gene expression of defending hosts depend on the ecological success of the intruding social parasite.</title>
        <authorList>
            <person name="Kaur R."/>
            <person name="Stoldt M."/>
            <person name="Jongepier E."/>
            <person name="Feldmeyer B."/>
            <person name="Menzel F."/>
            <person name="Bornberg-Bauer E."/>
            <person name="Foitzik S."/>
        </authorList>
    </citation>
    <scope>NUCLEOTIDE SEQUENCE [LARGE SCALE GENOMIC DNA]</scope>
    <source>
        <tissue evidence="2">Whole body</tissue>
    </source>
</reference>